<name>A0ABZ3H3G4_GEOAI</name>
<dbReference type="GeneID" id="90448354"/>
<dbReference type="Proteomes" id="UP001492541">
    <property type="component" value="Chromosome"/>
</dbReference>
<accession>A0ABZ3H3G4</accession>
<gene>
    <name evidence="2" type="ORF">LPQ35_01675</name>
</gene>
<dbReference type="Gene3D" id="3.90.10.10">
    <property type="entry name" value="Cytochrome C3"/>
    <property type="match status" value="1"/>
</dbReference>
<evidence type="ECO:0000313" key="2">
    <source>
        <dbReference type="EMBL" id="XAT64102.1"/>
    </source>
</evidence>
<evidence type="ECO:0008006" key="4">
    <source>
        <dbReference type="Google" id="ProtNLM"/>
    </source>
</evidence>
<proteinExistence type="predicted"/>
<dbReference type="InterPro" id="IPR051829">
    <property type="entry name" value="Multiheme_Cytochr_ET"/>
</dbReference>
<dbReference type="InterPro" id="IPR036280">
    <property type="entry name" value="Multihaem_cyt_sf"/>
</dbReference>
<dbReference type="PANTHER" id="PTHR35038">
    <property type="entry name" value="DISSIMILATORY SULFITE REDUCTASE SIRA"/>
    <property type="match status" value="1"/>
</dbReference>
<protein>
    <recommendedName>
        <fullName evidence="4">Cytochrome c family protein</fullName>
    </recommendedName>
</protein>
<sequence length="370" mass="40990">MKARTYLILLGILVISIALFYSTPSVSVLYGSHKLYNLTGAGNDVDCTSCHPQVAQELSQSAFHTTLTCEDCHRNPYMKSVALDNGTVVTKGSYAHAAYKPRCLDCHSQTSITKADGTVVTVPKADAFGDPGYGGDRSAHKKFVVDSLNYNIFEGENEACISCHTDYKVKFEFIRPLYATFTINSSWYVSSVTYGPNNTTVVMKPGSGAKHKFKPLTDIKCEDCHPDIWAAAVPGHVTDWNVVHGNGMYGWISNVHYSDWNDAKNGAINITDFCKSCHVPNTNYLVSSLRNEVTHAAWRLSCYDCHINTCSQCHSYTKHYGNAFDNLNTAPFFIRGDTCTSCKENNLPDPTISPVTFKSYFEPNTTKLLQ</sequence>
<evidence type="ECO:0000256" key="1">
    <source>
        <dbReference type="ARBA" id="ARBA00022729"/>
    </source>
</evidence>
<keyword evidence="1" id="KW-0732">Signal</keyword>
<dbReference type="EMBL" id="CP087714">
    <property type="protein sequence ID" value="XAT64102.1"/>
    <property type="molecule type" value="Genomic_DNA"/>
</dbReference>
<dbReference type="SUPFAM" id="SSF48695">
    <property type="entry name" value="Multiheme cytochromes"/>
    <property type="match status" value="1"/>
</dbReference>
<dbReference type="RefSeq" id="WP_193806462.1">
    <property type="nucleotide sequence ID" value="NZ_CP087714.1"/>
</dbReference>
<organism evidence="2 3">
    <name type="scientific">Geoglobus acetivorans</name>
    <dbReference type="NCBI Taxonomy" id="565033"/>
    <lineage>
        <taxon>Archaea</taxon>
        <taxon>Methanobacteriati</taxon>
        <taxon>Methanobacteriota</taxon>
        <taxon>Archaeoglobi</taxon>
        <taxon>Archaeoglobales</taxon>
        <taxon>Archaeoglobaceae</taxon>
        <taxon>Geoglobus</taxon>
    </lineage>
</organism>
<reference evidence="2 3" key="1">
    <citation type="submission" date="2021-11" db="EMBL/GenBank/DDBJ databases">
        <title>Whole genome of Geoglobus acetivorans.</title>
        <authorList>
            <person name="Liu D."/>
        </authorList>
    </citation>
    <scope>NUCLEOTIDE SEQUENCE [LARGE SCALE GENOMIC DNA]</scope>
    <source>
        <strain evidence="2 3">SBH6</strain>
    </source>
</reference>
<evidence type="ECO:0000313" key="3">
    <source>
        <dbReference type="Proteomes" id="UP001492541"/>
    </source>
</evidence>
<keyword evidence="3" id="KW-1185">Reference proteome</keyword>